<dbReference type="InterPro" id="IPR010982">
    <property type="entry name" value="Lambda_DNA-bd_dom_sf"/>
</dbReference>
<gene>
    <name evidence="3" type="ORF">DKZ35_10540</name>
</gene>
<dbReference type="AlphaFoldDB" id="A0ABD6Y426"/>
<reference evidence="4" key="1">
    <citation type="journal article" date="2018" name="Front. Microbiol.">
        <title>Comparative Genomics of the Herbivore Gut Symbiont Lactobacillus reuteri Reveals Genetic Diversity and Lifestyle Adaptation.</title>
        <authorList>
            <person name="Zhao J."/>
        </authorList>
    </citation>
    <scope>NUCLEOTIDE SEQUENCE [LARGE SCALE GENOMIC DNA]</scope>
    <source>
        <strain evidence="4">LR9</strain>
    </source>
</reference>
<sequence length="111" mass="12875">MSEFGERLTNLRESRGWSKTYVAKAIGLSSMQTYANYEYGRREPDFNTVNKLASLFDVSADYLLGRKSSDDKPLTKNQKLIAYSIDPDISDEERRDIIEMVKIAMKNRRRV</sequence>
<evidence type="ECO:0000256" key="1">
    <source>
        <dbReference type="ARBA" id="ARBA00023125"/>
    </source>
</evidence>
<dbReference type="Pfam" id="PF01381">
    <property type="entry name" value="HTH_3"/>
    <property type="match status" value="1"/>
</dbReference>
<dbReference type="EMBL" id="QGHV01000095">
    <property type="protein sequence ID" value="PWT36394.1"/>
    <property type="molecule type" value="Genomic_DNA"/>
</dbReference>
<name>A0ABD6Y426_LIMRT</name>
<dbReference type="SMART" id="SM00530">
    <property type="entry name" value="HTH_XRE"/>
    <property type="match status" value="1"/>
</dbReference>
<proteinExistence type="predicted"/>
<keyword evidence="1" id="KW-0238">DNA-binding</keyword>
<feature type="domain" description="HTH cro/C1-type" evidence="2">
    <location>
        <begin position="8"/>
        <end position="63"/>
    </location>
</feature>
<dbReference type="Proteomes" id="UP000245735">
    <property type="component" value="Unassembled WGS sequence"/>
</dbReference>
<evidence type="ECO:0000259" key="2">
    <source>
        <dbReference type="PROSITE" id="PS50943"/>
    </source>
</evidence>
<dbReference type="RefSeq" id="WP_109913942.1">
    <property type="nucleotide sequence ID" value="NZ_QGHO01000116.1"/>
</dbReference>
<dbReference type="PANTHER" id="PTHR46558">
    <property type="entry name" value="TRACRIPTIONAL REGULATORY PROTEIN-RELATED-RELATED"/>
    <property type="match status" value="1"/>
</dbReference>
<comment type="caution">
    <text evidence="3">The sequence shown here is derived from an EMBL/GenBank/DDBJ whole genome shotgun (WGS) entry which is preliminary data.</text>
</comment>
<organism evidence="3 4">
    <name type="scientific">Limosilactobacillus reuteri</name>
    <name type="common">Lactobacillus reuteri</name>
    <dbReference type="NCBI Taxonomy" id="1598"/>
    <lineage>
        <taxon>Bacteria</taxon>
        <taxon>Bacillati</taxon>
        <taxon>Bacillota</taxon>
        <taxon>Bacilli</taxon>
        <taxon>Lactobacillales</taxon>
        <taxon>Lactobacillaceae</taxon>
        <taxon>Limosilactobacillus</taxon>
    </lineage>
</organism>
<evidence type="ECO:0000313" key="3">
    <source>
        <dbReference type="EMBL" id="PWT36394.1"/>
    </source>
</evidence>
<dbReference type="Gene3D" id="1.10.260.40">
    <property type="entry name" value="lambda repressor-like DNA-binding domains"/>
    <property type="match status" value="1"/>
</dbReference>
<dbReference type="PANTHER" id="PTHR46558:SF14">
    <property type="entry name" value="HTH-TYPE TRANSCRIPTIONAL REGULATOR ANSR"/>
    <property type="match status" value="1"/>
</dbReference>
<dbReference type="InterPro" id="IPR001387">
    <property type="entry name" value="Cro/C1-type_HTH"/>
</dbReference>
<dbReference type="GO" id="GO:0003677">
    <property type="term" value="F:DNA binding"/>
    <property type="evidence" value="ECO:0007669"/>
    <property type="project" value="UniProtKB-KW"/>
</dbReference>
<accession>A0ABD6Y426</accession>
<dbReference type="SUPFAM" id="SSF47413">
    <property type="entry name" value="lambda repressor-like DNA-binding domains"/>
    <property type="match status" value="1"/>
</dbReference>
<dbReference type="CDD" id="cd00093">
    <property type="entry name" value="HTH_XRE"/>
    <property type="match status" value="1"/>
</dbReference>
<protein>
    <submittedName>
        <fullName evidence="3">XRE family transcriptional regulator</fullName>
    </submittedName>
</protein>
<dbReference type="PROSITE" id="PS50943">
    <property type="entry name" value="HTH_CROC1"/>
    <property type="match status" value="1"/>
</dbReference>
<evidence type="ECO:0000313" key="4">
    <source>
        <dbReference type="Proteomes" id="UP000245735"/>
    </source>
</evidence>